<accession>A0A0B7HFN2</accession>
<protein>
    <recommendedName>
        <fullName evidence="1">TIR domain-containing protein</fullName>
    </recommendedName>
</protein>
<evidence type="ECO:0000313" key="2">
    <source>
        <dbReference type="EMBL" id="CEN38040.1"/>
    </source>
</evidence>
<gene>
    <name evidence="2" type="ORF">CCYN74_30046</name>
</gene>
<dbReference type="PROSITE" id="PS50104">
    <property type="entry name" value="TIR"/>
    <property type="match status" value="1"/>
</dbReference>
<sequence>MKIFISWSGELSKNIAEIFRQWIPGVIQAVKPYYSPDDITKGTRWSTEISKELDASKIGIICLTKDNLDSSWIMFEAGALSKNIEKSKVVPLLFGVEPSDIQGPLVQFQAAKFSKTEMKKVVNMINSELGENSLSPDVIDSVFDMWWTKLESQIKEVEESAKSIENKGLRTERDLIEEILSLTRELSINRRFEREREFNPRAFEDMINSVERLTQVAYETRNFELIECIKDLHKPLEYFIEEGMSSLPNFRKDLYSRYRRTRMMLDDFISLSEEKNDEPMRRVGMKRDNLK</sequence>
<organism evidence="2 3">
    <name type="scientific">Capnocytophaga cynodegmi</name>
    <dbReference type="NCBI Taxonomy" id="28189"/>
    <lineage>
        <taxon>Bacteria</taxon>
        <taxon>Pseudomonadati</taxon>
        <taxon>Bacteroidota</taxon>
        <taxon>Flavobacteriia</taxon>
        <taxon>Flavobacteriales</taxon>
        <taxon>Flavobacteriaceae</taxon>
        <taxon>Capnocytophaga</taxon>
    </lineage>
</organism>
<evidence type="ECO:0000313" key="3">
    <source>
        <dbReference type="Proteomes" id="UP000038083"/>
    </source>
</evidence>
<evidence type="ECO:0000259" key="1">
    <source>
        <dbReference type="PROSITE" id="PS50104"/>
    </source>
</evidence>
<proteinExistence type="predicted"/>
<dbReference type="AlphaFoldDB" id="A0A0B7HFN2"/>
<dbReference type="GO" id="GO:0007165">
    <property type="term" value="P:signal transduction"/>
    <property type="evidence" value="ECO:0007669"/>
    <property type="project" value="InterPro"/>
</dbReference>
<name>A0A0B7HFN2_9FLAO</name>
<dbReference type="InterPro" id="IPR035897">
    <property type="entry name" value="Toll_tir_struct_dom_sf"/>
</dbReference>
<dbReference type="EMBL" id="CDOG01000023">
    <property type="protein sequence ID" value="CEN38040.1"/>
    <property type="molecule type" value="Genomic_DNA"/>
</dbReference>
<dbReference type="InterPro" id="IPR000157">
    <property type="entry name" value="TIR_dom"/>
</dbReference>
<feature type="domain" description="TIR" evidence="1">
    <location>
        <begin position="1"/>
        <end position="154"/>
    </location>
</feature>
<dbReference type="Proteomes" id="UP000038083">
    <property type="component" value="Unassembled WGS sequence"/>
</dbReference>
<reference evidence="2 3" key="1">
    <citation type="submission" date="2015-01" db="EMBL/GenBank/DDBJ databases">
        <authorList>
            <person name="Xiang T."/>
            <person name="Song Y."/>
            <person name="Huang L."/>
            <person name="Wang B."/>
            <person name="Wu P."/>
        </authorList>
    </citation>
    <scope>NUCLEOTIDE SEQUENCE [LARGE SCALE GENOMIC DNA]</scope>
    <source>
        <strain evidence="2 3">Ccy74</strain>
    </source>
</reference>
<dbReference type="Gene3D" id="3.40.50.10140">
    <property type="entry name" value="Toll/interleukin-1 receptor homology (TIR) domain"/>
    <property type="match status" value="1"/>
</dbReference>
<dbReference type="Pfam" id="PF13676">
    <property type="entry name" value="TIR_2"/>
    <property type="match status" value="1"/>
</dbReference>
<dbReference type="SUPFAM" id="SSF52200">
    <property type="entry name" value="Toll/Interleukin receptor TIR domain"/>
    <property type="match status" value="1"/>
</dbReference>